<evidence type="ECO:0000313" key="3">
    <source>
        <dbReference type="Proteomes" id="UP000027439"/>
    </source>
</evidence>
<evidence type="ECO:0000256" key="1">
    <source>
        <dbReference type="SAM" id="MobiDB-lite"/>
    </source>
</evidence>
<name>A0A069P5Y7_9BURK</name>
<organism evidence="2 3">
    <name type="scientific">Caballeronia grimmiae</name>
    <dbReference type="NCBI Taxonomy" id="1071679"/>
    <lineage>
        <taxon>Bacteria</taxon>
        <taxon>Pseudomonadati</taxon>
        <taxon>Pseudomonadota</taxon>
        <taxon>Betaproteobacteria</taxon>
        <taxon>Burkholderiales</taxon>
        <taxon>Burkholderiaceae</taxon>
        <taxon>Caballeronia</taxon>
    </lineage>
</organism>
<comment type="caution">
    <text evidence="2">The sequence shown here is derived from an EMBL/GenBank/DDBJ whole genome shotgun (WGS) entry which is preliminary data.</text>
</comment>
<feature type="region of interest" description="Disordered" evidence="1">
    <location>
        <begin position="1"/>
        <end position="45"/>
    </location>
</feature>
<dbReference type="RefSeq" id="WP_035961986.1">
    <property type="nucleotide sequence ID" value="NZ_BMEG01000009.1"/>
</dbReference>
<accession>A0A069P5Y7</accession>
<dbReference type="STRING" id="1071679.BG57_24430"/>
<dbReference type="OrthoDB" id="8442375at2"/>
<dbReference type="Proteomes" id="UP000027439">
    <property type="component" value="Unassembled WGS sequence"/>
</dbReference>
<reference evidence="2 3" key="1">
    <citation type="submission" date="2014-03" db="EMBL/GenBank/DDBJ databases">
        <title>Draft Genome Sequences of Four Burkholderia Strains.</title>
        <authorList>
            <person name="Liu X.Y."/>
            <person name="Li C.X."/>
            <person name="Xu J.H."/>
        </authorList>
    </citation>
    <scope>NUCLEOTIDE SEQUENCE [LARGE SCALE GENOMIC DNA]</scope>
    <source>
        <strain evidence="2 3">R27</strain>
    </source>
</reference>
<sequence length="429" mass="49040">MDRPYGRRRMRQANSHDLLGDSSTKRKLKHCQQGAKTAKSNSRGKSAYDLDRVQTFFRPEMQTVQLTVNPDQLLLDPNNYRFHDLPEYRSVPTRARYAEAGVQERALQLLQRTEAFELNALKDSIRSNGYVPIEQIVVEKFDDVDGVVSYLVVEGNRRTAAVKGLLREQHAGSVDLPQPVLDSISNLPVIELIGTPEERNNYQQTLMAIRHIAGIREWGPYQQAKLVVELYERNEESFGAVAQQIGISSREVARRYRASKALQQMEEDDEFGEFATPRLYTFFHEAVSQPKVREWLNFSDTTYRAENADARRSFYELLSPRNVDGEMLPPKLNNATRQVRQLKEIVDKPVPLRILLDPERSFEDAVRAADDESLPDETGILEHSLGVAVAALRQPSIETWLNPTERSKQLWTDLVAVVDSVRRILPVNN</sequence>
<dbReference type="eggNOG" id="COG1475">
    <property type="taxonomic scope" value="Bacteria"/>
</dbReference>
<dbReference type="AlphaFoldDB" id="A0A069P5Y7"/>
<gene>
    <name evidence="2" type="ORF">BG57_24430</name>
</gene>
<dbReference type="EMBL" id="JFHE01000005">
    <property type="protein sequence ID" value="KDR35988.1"/>
    <property type="molecule type" value="Genomic_DNA"/>
</dbReference>
<protein>
    <recommendedName>
        <fullName evidence="4">ParB/Sulfiredoxin domain-containing protein</fullName>
    </recommendedName>
</protein>
<feature type="compositionally biased region" description="Basic residues" evidence="1">
    <location>
        <begin position="1"/>
        <end position="11"/>
    </location>
</feature>
<feature type="compositionally biased region" description="Polar residues" evidence="1">
    <location>
        <begin position="34"/>
        <end position="44"/>
    </location>
</feature>
<evidence type="ECO:0000313" key="2">
    <source>
        <dbReference type="EMBL" id="KDR35988.1"/>
    </source>
</evidence>
<evidence type="ECO:0008006" key="4">
    <source>
        <dbReference type="Google" id="ProtNLM"/>
    </source>
</evidence>
<proteinExistence type="predicted"/>